<proteinExistence type="predicted"/>
<dbReference type="AlphaFoldDB" id="A0A164QXN2"/>
<keyword evidence="3" id="KW-1185">Reference proteome</keyword>
<name>A0A164QXN2_9AGAM</name>
<dbReference type="EMBL" id="KV419423">
    <property type="protein sequence ID" value="KZS90062.1"/>
    <property type="molecule type" value="Genomic_DNA"/>
</dbReference>
<evidence type="ECO:0000256" key="1">
    <source>
        <dbReference type="SAM" id="MobiDB-lite"/>
    </source>
</evidence>
<gene>
    <name evidence="2" type="ORF">SISNIDRAFT_457940</name>
</gene>
<reference evidence="2 3" key="1">
    <citation type="journal article" date="2016" name="Mol. Biol. Evol.">
        <title>Comparative Genomics of Early-Diverging Mushroom-Forming Fungi Provides Insights into the Origins of Lignocellulose Decay Capabilities.</title>
        <authorList>
            <person name="Nagy L.G."/>
            <person name="Riley R."/>
            <person name="Tritt A."/>
            <person name="Adam C."/>
            <person name="Daum C."/>
            <person name="Floudas D."/>
            <person name="Sun H."/>
            <person name="Yadav J.S."/>
            <person name="Pangilinan J."/>
            <person name="Larsson K.H."/>
            <person name="Matsuura K."/>
            <person name="Barry K."/>
            <person name="Labutti K."/>
            <person name="Kuo R."/>
            <person name="Ohm R.A."/>
            <person name="Bhattacharya S.S."/>
            <person name="Shirouzu T."/>
            <person name="Yoshinaga Y."/>
            <person name="Martin F.M."/>
            <person name="Grigoriev I.V."/>
            <person name="Hibbett D.S."/>
        </authorList>
    </citation>
    <scope>NUCLEOTIDE SEQUENCE [LARGE SCALE GENOMIC DNA]</scope>
    <source>
        <strain evidence="2 3">HHB9708</strain>
    </source>
</reference>
<accession>A0A164QXN2</accession>
<evidence type="ECO:0000313" key="3">
    <source>
        <dbReference type="Proteomes" id="UP000076722"/>
    </source>
</evidence>
<dbReference type="Proteomes" id="UP000076722">
    <property type="component" value="Unassembled WGS sequence"/>
</dbReference>
<feature type="compositionally biased region" description="Basic and acidic residues" evidence="1">
    <location>
        <begin position="58"/>
        <end position="73"/>
    </location>
</feature>
<sequence length="73" mass="8132">MDCGRRLRRFESKRGGTQKAADEISVLNAESRLSIVGGKLGSTAVRMCASPRSLNSAFDRDPDYTESRLREVR</sequence>
<organism evidence="2 3">
    <name type="scientific">Sistotremastrum niveocremeum HHB9708</name>
    <dbReference type="NCBI Taxonomy" id="1314777"/>
    <lineage>
        <taxon>Eukaryota</taxon>
        <taxon>Fungi</taxon>
        <taxon>Dikarya</taxon>
        <taxon>Basidiomycota</taxon>
        <taxon>Agaricomycotina</taxon>
        <taxon>Agaricomycetes</taxon>
        <taxon>Sistotremastrales</taxon>
        <taxon>Sistotremastraceae</taxon>
        <taxon>Sertulicium</taxon>
        <taxon>Sertulicium niveocremeum</taxon>
    </lineage>
</organism>
<evidence type="ECO:0000313" key="2">
    <source>
        <dbReference type="EMBL" id="KZS90062.1"/>
    </source>
</evidence>
<protein>
    <submittedName>
        <fullName evidence="2">Uncharacterized protein</fullName>
    </submittedName>
</protein>
<feature type="region of interest" description="Disordered" evidence="1">
    <location>
        <begin position="54"/>
        <end position="73"/>
    </location>
</feature>